<dbReference type="EMBL" id="JBFALK010000027">
    <property type="protein sequence ID" value="MEV0974114.1"/>
    <property type="molecule type" value="Genomic_DNA"/>
</dbReference>
<evidence type="ECO:0000256" key="2">
    <source>
        <dbReference type="SAM" id="Phobius"/>
    </source>
</evidence>
<reference evidence="3 4" key="1">
    <citation type="submission" date="2024-06" db="EMBL/GenBank/DDBJ databases">
        <title>The Natural Products Discovery Center: Release of the First 8490 Sequenced Strains for Exploring Actinobacteria Biosynthetic Diversity.</title>
        <authorList>
            <person name="Kalkreuter E."/>
            <person name="Kautsar S.A."/>
            <person name="Yang D."/>
            <person name="Bader C.D."/>
            <person name="Teijaro C.N."/>
            <person name="Fluegel L."/>
            <person name="Davis C.M."/>
            <person name="Simpson J.R."/>
            <person name="Lauterbach L."/>
            <person name="Steele A.D."/>
            <person name="Gui C."/>
            <person name="Meng S."/>
            <person name="Li G."/>
            <person name="Viehrig K."/>
            <person name="Ye F."/>
            <person name="Su P."/>
            <person name="Kiefer A.F."/>
            <person name="Nichols A."/>
            <person name="Cepeda A.J."/>
            <person name="Yan W."/>
            <person name="Fan B."/>
            <person name="Jiang Y."/>
            <person name="Adhikari A."/>
            <person name="Zheng C.-J."/>
            <person name="Schuster L."/>
            <person name="Cowan T.M."/>
            <person name="Smanski M.J."/>
            <person name="Chevrette M.G."/>
            <person name="De Carvalho L.P.S."/>
            <person name="Shen B."/>
        </authorList>
    </citation>
    <scope>NUCLEOTIDE SEQUENCE [LARGE SCALE GENOMIC DNA]</scope>
    <source>
        <strain evidence="3 4">NPDC050100</strain>
    </source>
</reference>
<feature type="compositionally biased region" description="Low complexity" evidence="1">
    <location>
        <begin position="72"/>
        <end position="84"/>
    </location>
</feature>
<name>A0ABV3GR96_MICGL</name>
<evidence type="ECO:0000256" key="1">
    <source>
        <dbReference type="SAM" id="MobiDB-lite"/>
    </source>
</evidence>
<dbReference type="RefSeq" id="WP_061256423.1">
    <property type="nucleotide sequence ID" value="NZ_JBFALK010000027.1"/>
</dbReference>
<keyword evidence="2" id="KW-1133">Transmembrane helix</keyword>
<keyword evidence="2" id="KW-0472">Membrane</keyword>
<protein>
    <recommendedName>
        <fullName evidence="5">DUF3040 domain-containing protein</fullName>
    </recommendedName>
</protein>
<comment type="caution">
    <text evidence="3">The sequence shown here is derived from an EMBL/GenBank/DDBJ whole genome shotgun (WGS) entry which is preliminary data.</text>
</comment>
<feature type="compositionally biased region" description="Low complexity" evidence="1">
    <location>
        <begin position="116"/>
        <end position="129"/>
    </location>
</feature>
<accession>A0ABV3GR96</accession>
<dbReference type="Proteomes" id="UP001551675">
    <property type="component" value="Unassembled WGS sequence"/>
</dbReference>
<organism evidence="3 4">
    <name type="scientific">Microtetraspora glauca</name>
    <dbReference type="NCBI Taxonomy" id="1996"/>
    <lineage>
        <taxon>Bacteria</taxon>
        <taxon>Bacillati</taxon>
        <taxon>Actinomycetota</taxon>
        <taxon>Actinomycetes</taxon>
        <taxon>Streptosporangiales</taxon>
        <taxon>Streptosporangiaceae</taxon>
        <taxon>Microtetraspora</taxon>
    </lineage>
</organism>
<proteinExistence type="predicted"/>
<evidence type="ECO:0000313" key="4">
    <source>
        <dbReference type="Proteomes" id="UP001551675"/>
    </source>
</evidence>
<keyword evidence="4" id="KW-1185">Reference proteome</keyword>
<evidence type="ECO:0008006" key="5">
    <source>
        <dbReference type="Google" id="ProtNLM"/>
    </source>
</evidence>
<feature type="transmembrane region" description="Helical" evidence="2">
    <location>
        <begin position="44"/>
        <end position="63"/>
    </location>
</feature>
<evidence type="ECO:0000313" key="3">
    <source>
        <dbReference type="EMBL" id="MEV0974114.1"/>
    </source>
</evidence>
<feature type="region of interest" description="Disordered" evidence="1">
    <location>
        <begin position="65"/>
        <end position="135"/>
    </location>
</feature>
<gene>
    <name evidence="3" type="ORF">AB0I59_36440</name>
</gene>
<keyword evidence="2" id="KW-0812">Transmembrane</keyword>
<sequence length="135" mass="13873">MRSADPDDIDARFEALVAQFGEEEILRMEAMAARLPRSGRRRTPVVMLAMLGVVAVAGAIISLRPDLLGGDTTPTATPRPLTPAIMRPAGEATDPSVTGPPPATDPSSGAESRDTASSPSPALSPVPSAITSSGR</sequence>